<gene>
    <name evidence="2" type="ORF">BWQ96_08078</name>
</gene>
<sequence length="500" mass="55118">MECGFFVGYHVSLFSRVTSELERNTLRQVEVMMNELRKSYSFEAYRKDVLERLDYLLKPYNESNGIITVPIWDWSSEEHPEQDIEGRPGGEPVHIEPGEVPANLHGTPKRSAMEGGDKRHSKRDGTEARMVEKEENGHKMFEDGAENCQGLTARGVEELQKAGSKGNTSGFRTNYDSNCDVRSTVGPWILGVLLDVVKQATHDISYQGKPEDSKDAPSDVALEQCEYEDQPLRTMATGPAGSRPALTGSTKTVAFPGDDQSGGLPAVPELQSVLNNCEGSRNGFIVRDDYASRAAVEPWVLGMLLQVVGLATKGRSSGQLGEERRDPTLGGLLKLGAPQGVAERPLKRLATGATYMEQEEGFSPGLHKGVGVASVQSEVECVAMDIRIVSDVLKEATQERLGDERYDKANHGLLPFERPVRVPGGVGHLVFKSKDTEKNEFHGVGRQKPEKMEFVDDGFLDVVQEASTLAKKVKSKAIKEQWDVCRRQIYALLTKVKAEE</sequence>
<dbReference type="Proteomes" id="UP000247409">
    <property type="component" value="Unassembled WGS sequence"/>
</dbReference>
<name>A0A2V3IM62_9FLOR</name>
<proteinExistence type="predicted"/>
<reference evidence="2 3" key="1">
    <citation type="journal article" date="2018" name="Mol. Biol. Evol.">
        <title>Analysis of the draft genome of the red seaweed Gracilariopsis chorda provides insights into genome size evolution in Rhodophyta.</title>
        <authorList>
            <person name="Lee J."/>
            <person name="Yang E.C."/>
            <person name="Graf L."/>
            <person name="Yang J.H."/>
            <person name="Qiu H."/>
            <person name="Zel Zion U."/>
            <person name="Chan C.X."/>
            <person name="Stephens T.G."/>
            <person name="Weber A.P.M."/>
            <person name="Boo G.H."/>
            <person name="Boo S.M."/>
            <person name="Kim K.M."/>
            <person name="Shin Y."/>
            <person name="Jung M."/>
            <person name="Lee S.J."/>
            <person name="Yim H.S."/>
            <person name="Lee J.H."/>
            <person name="Bhattacharya D."/>
            <person name="Yoon H.S."/>
        </authorList>
    </citation>
    <scope>NUCLEOTIDE SEQUENCE [LARGE SCALE GENOMIC DNA]</scope>
    <source>
        <strain evidence="2 3">SKKU-2015</strain>
        <tissue evidence="2">Whole body</tissue>
    </source>
</reference>
<evidence type="ECO:0000313" key="3">
    <source>
        <dbReference type="Proteomes" id="UP000247409"/>
    </source>
</evidence>
<evidence type="ECO:0000256" key="1">
    <source>
        <dbReference type="SAM" id="MobiDB-lite"/>
    </source>
</evidence>
<protein>
    <submittedName>
        <fullName evidence="2">Uncharacterized protein</fullName>
    </submittedName>
</protein>
<organism evidence="2 3">
    <name type="scientific">Gracilariopsis chorda</name>
    <dbReference type="NCBI Taxonomy" id="448386"/>
    <lineage>
        <taxon>Eukaryota</taxon>
        <taxon>Rhodophyta</taxon>
        <taxon>Florideophyceae</taxon>
        <taxon>Rhodymeniophycidae</taxon>
        <taxon>Gracilariales</taxon>
        <taxon>Gracilariaceae</taxon>
        <taxon>Gracilariopsis</taxon>
    </lineage>
</organism>
<dbReference type="EMBL" id="NBIV01000173">
    <property type="protein sequence ID" value="PXF42210.1"/>
    <property type="molecule type" value="Genomic_DNA"/>
</dbReference>
<comment type="caution">
    <text evidence="2">The sequence shown here is derived from an EMBL/GenBank/DDBJ whole genome shotgun (WGS) entry which is preliminary data.</text>
</comment>
<dbReference type="AlphaFoldDB" id="A0A2V3IM62"/>
<feature type="compositionally biased region" description="Basic and acidic residues" evidence="1">
    <location>
        <begin position="78"/>
        <end position="97"/>
    </location>
</feature>
<feature type="compositionally biased region" description="Basic and acidic residues" evidence="1">
    <location>
        <begin position="111"/>
        <end position="131"/>
    </location>
</feature>
<keyword evidence="3" id="KW-1185">Reference proteome</keyword>
<evidence type="ECO:0000313" key="2">
    <source>
        <dbReference type="EMBL" id="PXF42210.1"/>
    </source>
</evidence>
<accession>A0A2V3IM62</accession>
<feature type="region of interest" description="Disordered" evidence="1">
    <location>
        <begin position="78"/>
        <end position="131"/>
    </location>
</feature>